<dbReference type="InterPro" id="IPR013783">
    <property type="entry name" value="Ig-like_fold"/>
</dbReference>
<feature type="domain" description="Cellulase Ig-like" evidence="7">
    <location>
        <begin position="41"/>
        <end position="122"/>
    </location>
</feature>
<keyword evidence="4" id="KW-0326">Glycosidase</keyword>
<evidence type="ECO:0000256" key="1">
    <source>
        <dbReference type="ARBA" id="ARBA00007072"/>
    </source>
</evidence>
<reference evidence="9" key="1">
    <citation type="journal article" date="2019" name="Int. J. Syst. Evol. Microbiol.">
        <title>The Global Catalogue of Microorganisms (GCM) 10K type strain sequencing project: providing services to taxonomists for standard genome sequencing and annotation.</title>
        <authorList>
            <consortium name="The Broad Institute Genomics Platform"/>
            <consortium name="The Broad Institute Genome Sequencing Center for Infectious Disease"/>
            <person name="Wu L."/>
            <person name="Ma J."/>
        </authorList>
    </citation>
    <scope>NUCLEOTIDE SEQUENCE [LARGE SCALE GENOMIC DNA]</scope>
    <source>
        <strain evidence="9">CGMCC 1.10130</strain>
    </source>
</reference>
<dbReference type="Pfam" id="PF02927">
    <property type="entry name" value="CelD_N"/>
    <property type="match status" value="1"/>
</dbReference>
<dbReference type="GO" id="GO:0008810">
    <property type="term" value="F:cellulase activity"/>
    <property type="evidence" value="ECO:0007669"/>
    <property type="project" value="InterPro"/>
</dbReference>
<dbReference type="Gene3D" id="2.60.40.10">
    <property type="entry name" value="Immunoglobulins"/>
    <property type="match status" value="1"/>
</dbReference>
<proteinExistence type="inferred from homology"/>
<evidence type="ECO:0000259" key="6">
    <source>
        <dbReference type="Pfam" id="PF00759"/>
    </source>
</evidence>
<dbReference type="Gene3D" id="1.50.10.10">
    <property type="match status" value="1"/>
</dbReference>
<dbReference type="Proteomes" id="UP000619743">
    <property type="component" value="Unassembled WGS sequence"/>
</dbReference>
<comment type="caution">
    <text evidence="8">The sequence shown here is derived from an EMBL/GenBank/DDBJ whole genome shotgun (WGS) entry which is preliminary data.</text>
</comment>
<organism evidence="8 9">
    <name type="scientific">Neiella marina</name>
    <dbReference type="NCBI Taxonomy" id="508461"/>
    <lineage>
        <taxon>Bacteria</taxon>
        <taxon>Pseudomonadati</taxon>
        <taxon>Pseudomonadota</taxon>
        <taxon>Gammaproteobacteria</taxon>
        <taxon>Alteromonadales</taxon>
        <taxon>Echinimonadaceae</taxon>
        <taxon>Neiella</taxon>
    </lineage>
</organism>
<gene>
    <name evidence="8" type="ORF">GCM10011369_12400</name>
</gene>
<evidence type="ECO:0000259" key="7">
    <source>
        <dbReference type="Pfam" id="PF02927"/>
    </source>
</evidence>
<dbReference type="InterPro" id="IPR012341">
    <property type="entry name" value="6hp_glycosidase-like_sf"/>
</dbReference>
<dbReference type="RefSeq" id="WP_087505071.1">
    <property type="nucleotide sequence ID" value="NZ_BMDX01000004.1"/>
</dbReference>
<dbReference type="CDD" id="cd02850">
    <property type="entry name" value="E_set_Cellulase_N"/>
    <property type="match status" value="1"/>
</dbReference>
<dbReference type="InterPro" id="IPR008928">
    <property type="entry name" value="6-hairpin_glycosidase_sf"/>
</dbReference>
<dbReference type="SUPFAM" id="SSF48208">
    <property type="entry name" value="Six-hairpin glycosidases"/>
    <property type="match status" value="1"/>
</dbReference>
<accession>A0A8J2U3V5</accession>
<dbReference type="EMBL" id="BMDX01000004">
    <property type="protein sequence ID" value="GGA72160.1"/>
    <property type="molecule type" value="Genomic_DNA"/>
</dbReference>
<feature type="domain" description="Glycoside hydrolase family 9" evidence="6">
    <location>
        <begin position="133"/>
        <end position="602"/>
    </location>
</feature>
<dbReference type="PANTHER" id="PTHR22298">
    <property type="entry name" value="ENDO-1,4-BETA-GLUCANASE"/>
    <property type="match status" value="1"/>
</dbReference>
<protein>
    <recommendedName>
        <fullName evidence="10">Endoglucanase</fullName>
    </recommendedName>
</protein>
<evidence type="ECO:0000256" key="5">
    <source>
        <dbReference type="ARBA" id="ARBA00023326"/>
    </source>
</evidence>
<evidence type="ECO:0000256" key="2">
    <source>
        <dbReference type="ARBA" id="ARBA00022801"/>
    </source>
</evidence>
<keyword evidence="5" id="KW-0624">Polysaccharide degradation</keyword>
<dbReference type="InterPro" id="IPR001701">
    <property type="entry name" value="Glyco_hydro_9"/>
</dbReference>
<evidence type="ECO:0000256" key="3">
    <source>
        <dbReference type="ARBA" id="ARBA00023277"/>
    </source>
</evidence>
<dbReference type="InterPro" id="IPR004197">
    <property type="entry name" value="Cellulase_Ig-like"/>
</dbReference>
<dbReference type="Pfam" id="PF00759">
    <property type="entry name" value="Glyco_hydro_9"/>
    <property type="match status" value="1"/>
</dbReference>
<dbReference type="GO" id="GO:0000272">
    <property type="term" value="P:polysaccharide catabolic process"/>
    <property type="evidence" value="ECO:0007669"/>
    <property type="project" value="UniProtKB-KW"/>
</dbReference>
<keyword evidence="3" id="KW-0119">Carbohydrate metabolism</keyword>
<dbReference type="OrthoDB" id="9808897at2"/>
<evidence type="ECO:0000313" key="8">
    <source>
        <dbReference type="EMBL" id="GGA72160.1"/>
    </source>
</evidence>
<keyword evidence="9" id="KW-1185">Reference proteome</keyword>
<name>A0A8J2U3V5_9GAMM</name>
<dbReference type="InterPro" id="IPR014756">
    <property type="entry name" value="Ig_E-set"/>
</dbReference>
<evidence type="ECO:0000313" key="9">
    <source>
        <dbReference type="Proteomes" id="UP000619743"/>
    </source>
</evidence>
<evidence type="ECO:0000256" key="4">
    <source>
        <dbReference type="ARBA" id="ARBA00023295"/>
    </source>
</evidence>
<sequence length="612" mass="66500">MQITQLLGTAVACSVLGLVGCGSSGGGSNTGTDNGSVGQLSSQVRLNQHGYPSGGDKLATVVTDGTAPLVWNITAASNDKILLQGETSVLGGDKASGENLHRIDFSALRDPGAYVLNVEGANSRPVIVANDLYQDLFIDSARFYYFHRMGVAIESPFLHNPVHGHEAIHPADDALPCFEDWCGEGVTLNVKYTWYDAGDFGAYPVNVAISAWTMLNAYEFAAMDFGDKQLSLPESGNGIPDLLDEVRFGSTFMAGMLPPGNQLASHKIHNQQWSGFEGNIALENAMERYAQPPSTAATYAIARNAAHLARVFKNYDASYAQQQWQLAIDAWQRAESNPVVYYTSATKDSTGGGDYDDTNIVDDRYAAATELWISSLAFDTAKTSEFAQQVRGSEDFLAFDADGAQQWQSVEGNGSLSLWLHRDQVGLTAEEQQSLQASILATADRAQVKLTASGYPMVYNPTESVPEQIWPWGSNSFVLNRLMLLGYAHQISGDPVYLRNMYRGMDYLLGNNPLDLSFITGYGELFEQDLHDRVAFPLYRDQGIAFPPGWVAGGPLTGWQGCDKATPEDLAPAKRYGPANTAPDAWCSKEVAINWNSPLVWVTSYLAATPLN</sequence>
<dbReference type="SUPFAM" id="SSF81296">
    <property type="entry name" value="E set domains"/>
    <property type="match status" value="1"/>
</dbReference>
<keyword evidence="2" id="KW-0378">Hydrolase</keyword>
<evidence type="ECO:0008006" key="10">
    <source>
        <dbReference type="Google" id="ProtNLM"/>
    </source>
</evidence>
<dbReference type="AlphaFoldDB" id="A0A8J2U3V5"/>
<comment type="similarity">
    <text evidence="1">Belongs to the glycosyl hydrolase 9 (cellulase E) family.</text>
</comment>